<dbReference type="Proteomes" id="UP000824190">
    <property type="component" value="Unassembled WGS sequence"/>
</dbReference>
<accession>A0A9D1UM59</accession>
<proteinExistence type="predicted"/>
<dbReference type="EMBL" id="DXGC01000105">
    <property type="protein sequence ID" value="HIW92428.1"/>
    <property type="molecule type" value="Genomic_DNA"/>
</dbReference>
<name>A0A9D1UM59_9CORY</name>
<protein>
    <submittedName>
        <fullName evidence="1">Uncharacterized protein</fullName>
    </submittedName>
</protein>
<gene>
    <name evidence="1" type="ORF">H9870_12315</name>
</gene>
<comment type="caution">
    <text evidence="1">The sequence shown here is derived from an EMBL/GenBank/DDBJ whole genome shotgun (WGS) entry which is preliminary data.</text>
</comment>
<evidence type="ECO:0000313" key="1">
    <source>
        <dbReference type="EMBL" id="HIW92428.1"/>
    </source>
</evidence>
<reference evidence="1" key="2">
    <citation type="submission" date="2021-04" db="EMBL/GenBank/DDBJ databases">
        <authorList>
            <person name="Gilroy R."/>
        </authorList>
    </citation>
    <scope>NUCLEOTIDE SEQUENCE</scope>
    <source>
        <strain evidence="1">CHK32-1732</strain>
    </source>
</reference>
<dbReference type="AlphaFoldDB" id="A0A9D1UM59"/>
<sequence>MSTVVLDDHRTNDLAVLPDLDQSEKLSSLEEGHDPVIAAARAAGRLAGERLVRTPLTPRQCAVVASVMGGGAR</sequence>
<reference evidence="1" key="1">
    <citation type="journal article" date="2021" name="PeerJ">
        <title>Extensive microbial diversity within the chicken gut microbiome revealed by metagenomics and culture.</title>
        <authorList>
            <person name="Gilroy R."/>
            <person name="Ravi A."/>
            <person name="Getino M."/>
            <person name="Pursley I."/>
            <person name="Horton D.L."/>
            <person name="Alikhan N.F."/>
            <person name="Baker D."/>
            <person name="Gharbi K."/>
            <person name="Hall N."/>
            <person name="Watson M."/>
            <person name="Adriaenssens E.M."/>
            <person name="Foster-Nyarko E."/>
            <person name="Jarju S."/>
            <person name="Secka A."/>
            <person name="Antonio M."/>
            <person name="Oren A."/>
            <person name="Chaudhuri R.R."/>
            <person name="La Ragione R."/>
            <person name="Hildebrand F."/>
            <person name="Pallen M.J."/>
        </authorList>
    </citation>
    <scope>NUCLEOTIDE SEQUENCE</scope>
    <source>
        <strain evidence="1">CHK32-1732</strain>
    </source>
</reference>
<organism evidence="1 2">
    <name type="scientific">Candidatus Corynebacterium avicola</name>
    <dbReference type="NCBI Taxonomy" id="2838527"/>
    <lineage>
        <taxon>Bacteria</taxon>
        <taxon>Bacillati</taxon>
        <taxon>Actinomycetota</taxon>
        <taxon>Actinomycetes</taxon>
        <taxon>Mycobacteriales</taxon>
        <taxon>Corynebacteriaceae</taxon>
        <taxon>Corynebacterium</taxon>
    </lineage>
</organism>
<evidence type="ECO:0000313" key="2">
    <source>
        <dbReference type="Proteomes" id="UP000824190"/>
    </source>
</evidence>